<accession>A0AAV5KJE3</accession>
<feature type="transmembrane region" description="Helical" evidence="8">
    <location>
        <begin position="41"/>
        <end position="61"/>
    </location>
</feature>
<dbReference type="GO" id="GO:0005770">
    <property type="term" value="C:late endosome"/>
    <property type="evidence" value="ECO:0007669"/>
    <property type="project" value="TreeGrafter"/>
</dbReference>
<keyword evidence="3 8" id="KW-0812">Transmembrane</keyword>
<feature type="transmembrane region" description="Helical" evidence="8">
    <location>
        <begin position="112"/>
        <end position="133"/>
    </location>
</feature>
<keyword evidence="5 8" id="KW-0472">Membrane</keyword>
<keyword evidence="6" id="KW-0175">Coiled coil</keyword>
<evidence type="ECO:0000256" key="4">
    <source>
        <dbReference type="ARBA" id="ARBA00022989"/>
    </source>
</evidence>
<dbReference type="AlphaFoldDB" id="A0AAV5KJE3"/>
<feature type="transmembrane region" description="Helical" evidence="8">
    <location>
        <begin position="67"/>
        <end position="91"/>
    </location>
</feature>
<reference evidence="9 10" key="1">
    <citation type="journal article" date="2021" name="Commun. Biol.">
        <title>The genome of Shorea leprosula (Dipterocarpaceae) highlights the ecological relevance of drought in aseasonal tropical rainforests.</title>
        <authorList>
            <person name="Ng K.K.S."/>
            <person name="Kobayashi M.J."/>
            <person name="Fawcett J.A."/>
            <person name="Hatakeyama M."/>
            <person name="Paape T."/>
            <person name="Ng C.H."/>
            <person name="Ang C.C."/>
            <person name="Tnah L.H."/>
            <person name="Lee C.T."/>
            <person name="Nishiyama T."/>
            <person name="Sese J."/>
            <person name="O'Brien M.J."/>
            <person name="Copetti D."/>
            <person name="Mohd Noor M.I."/>
            <person name="Ong R.C."/>
            <person name="Putra M."/>
            <person name="Sireger I.Z."/>
            <person name="Indrioko S."/>
            <person name="Kosugi Y."/>
            <person name="Izuno A."/>
            <person name="Isagi Y."/>
            <person name="Lee S.L."/>
            <person name="Shimizu K.K."/>
        </authorList>
    </citation>
    <scope>NUCLEOTIDE SEQUENCE [LARGE SCALE GENOMIC DNA]</scope>
    <source>
        <strain evidence="9">214</strain>
    </source>
</reference>
<gene>
    <name evidence="9" type="ORF">SLEP1_g34318</name>
</gene>
<feature type="region of interest" description="Disordered" evidence="7">
    <location>
        <begin position="362"/>
        <end position="382"/>
    </location>
</feature>
<dbReference type="PANTHER" id="PTHR31592">
    <property type="entry name" value="TRANSMEMBRANE PROTEIN 192"/>
    <property type="match status" value="1"/>
</dbReference>
<organism evidence="9 10">
    <name type="scientific">Rubroshorea leprosula</name>
    <dbReference type="NCBI Taxonomy" id="152421"/>
    <lineage>
        <taxon>Eukaryota</taxon>
        <taxon>Viridiplantae</taxon>
        <taxon>Streptophyta</taxon>
        <taxon>Embryophyta</taxon>
        <taxon>Tracheophyta</taxon>
        <taxon>Spermatophyta</taxon>
        <taxon>Magnoliopsida</taxon>
        <taxon>eudicotyledons</taxon>
        <taxon>Gunneridae</taxon>
        <taxon>Pentapetalae</taxon>
        <taxon>rosids</taxon>
        <taxon>malvids</taxon>
        <taxon>Malvales</taxon>
        <taxon>Dipterocarpaceae</taxon>
        <taxon>Rubroshorea</taxon>
    </lineage>
</organism>
<comment type="caution">
    <text evidence="9">The sequence shown here is derived from an EMBL/GenBank/DDBJ whole genome shotgun (WGS) entry which is preliminary data.</text>
</comment>
<dbReference type="InterPro" id="IPR029399">
    <property type="entry name" value="TMEM192"/>
</dbReference>
<dbReference type="GO" id="GO:0005765">
    <property type="term" value="C:lysosomal membrane"/>
    <property type="evidence" value="ECO:0007669"/>
    <property type="project" value="TreeGrafter"/>
</dbReference>
<evidence type="ECO:0000256" key="8">
    <source>
        <dbReference type="SAM" id="Phobius"/>
    </source>
</evidence>
<feature type="coiled-coil region" evidence="6">
    <location>
        <begin position="270"/>
        <end position="304"/>
    </location>
</feature>
<proteinExistence type="inferred from homology"/>
<evidence type="ECO:0000256" key="6">
    <source>
        <dbReference type="SAM" id="Coils"/>
    </source>
</evidence>
<keyword evidence="10" id="KW-1185">Reference proteome</keyword>
<evidence type="ECO:0000256" key="5">
    <source>
        <dbReference type="ARBA" id="ARBA00023136"/>
    </source>
</evidence>
<evidence type="ECO:0000256" key="7">
    <source>
        <dbReference type="SAM" id="MobiDB-lite"/>
    </source>
</evidence>
<evidence type="ECO:0000256" key="1">
    <source>
        <dbReference type="ARBA" id="ARBA00004141"/>
    </source>
</evidence>
<evidence type="ECO:0000313" key="9">
    <source>
        <dbReference type="EMBL" id="GKV24741.1"/>
    </source>
</evidence>
<dbReference type="EMBL" id="BPVZ01000066">
    <property type="protein sequence ID" value="GKV24741.1"/>
    <property type="molecule type" value="Genomic_DNA"/>
</dbReference>
<evidence type="ECO:0000256" key="2">
    <source>
        <dbReference type="ARBA" id="ARBA00006314"/>
    </source>
</evidence>
<evidence type="ECO:0008006" key="11">
    <source>
        <dbReference type="Google" id="ProtNLM"/>
    </source>
</evidence>
<keyword evidence="4 8" id="KW-1133">Transmembrane helix</keyword>
<evidence type="ECO:0000313" key="10">
    <source>
        <dbReference type="Proteomes" id="UP001054252"/>
    </source>
</evidence>
<feature type="transmembrane region" description="Helical" evidence="8">
    <location>
        <begin position="153"/>
        <end position="177"/>
    </location>
</feature>
<dbReference type="PANTHER" id="PTHR31592:SF1">
    <property type="entry name" value="TRANSMEMBRANE PROTEIN 192"/>
    <property type="match status" value="1"/>
</dbReference>
<name>A0AAV5KJE3_9ROSI</name>
<comment type="subcellular location">
    <subcellularLocation>
        <location evidence="1">Membrane</location>
        <topology evidence="1">Multi-pass membrane protein</topology>
    </subcellularLocation>
</comment>
<dbReference type="Pfam" id="PF14802">
    <property type="entry name" value="TMEM192"/>
    <property type="match status" value="1"/>
</dbReference>
<dbReference type="Proteomes" id="UP001054252">
    <property type="component" value="Unassembled WGS sequence"/>
</dbReference>
<protein>
    <recommendedName>
        <fullName evidence="11">FRIGIDA interacting protein 1</fullName>
    </recommendedName>
</protein>
<comment type="similarity">
    <text evidence="2">Belongs to the TMEM192 family.</text>
</comment>
<sequence length="382" mass="43274">MSTERHTSNPASPEENALFLDILHEAPLFGHRKPRSIVGGILYCLVLASYAILAAGAPWIFHPIKKLIPPLLCSCDVVLLIVTGIFQQYLVYQVQKIRLQGYYSFSQKLKHIVRLPFAITAYGTAAMLLAMVWESYISILSISALLRYHSTYPLSWFICFICRIIMLIEVVCAGFFISMYVGYIHRYNSLDSQPDVLKSLYSPLQASSPLEGVRYYDGGRLSDQQMALLQYQRENLHFLSEEILRLQECLSKYERSNDGITPQVDLAHLLAARDQELRTLSAEMDQLQSELRLARSLIAERDAEVHRVHSTNNQYVEENERLRAILGEWSTRAAKLERALEGERVSNLELQKKISTLKNQAQASAESQASASAESSEQQLGV</sequence>
<evidence type="ECO:0000256" key="3">
    <source>
        <dbReference type="ARBA" id="ARBA00022692"/>
    </source>
</evidence>